<dbReference type="EMBL" id="BPLQ01003268">
    <property type="protein sequence ID" value="GIX99096.1"/>
    <property type="molecule type" value="Genomic_DNA"/>
</dbReference>
<reference evidence="1 2" key="1">
    <citation type="submission" date="2021-06" db="EMBL/GenBank/DDBJ databases">
        <title>Caerostris darwini draft genome.</title>
        <authorList>
            <person name="Kono N."/>
            <person name="Arakawa K."/>
        </authorList>
    </citation>
    <scope>NUCLEOTIDE SEQUENCE [LARGE SCALE GENOMIC DNA]</scope>
</reference>
<evidence type="ECO:0000313" key="1">
    <source>
        <dbReference type="EMBL" id="GIX99096.1"/>
    </source>
</evidence>
<gene>
    <name evidence="1" type="ORF">CDAR_497661</name>
</gene>
<dbReference type="Proteomes" id="UP001054837">
    <property type="component" value="Unassembled WGS sequence"/>
</dbReference>
<sequence length="100" mass="11522">MFTVKEQIGIVTEQIAISKEQRWIAKEQRWIAKEQRWIAKEWVSLSPVAKFRRLQPVKNISVVLGGEVLVLQSNIPPTTLPIRGVVLKDIHYARHPVLES</sequence>
<protein>
    <submittedName>
        <fullName evidence="1">Uncharacterized protein</fullName>
    </submittedName>
</protein>
<evidence type="ECO:0000313" key="2">
    <source>
        <dbReference type="Proteomes" id="UP001054837"/>
    </source>
</evidence>
<accession>A0AAV4PSI2</accession>
<comment type="caution">
    <text evidence="1">The sequence shown here is derived from an EMBL/GenBank/DDBJ whole genome shotgun (WGS) entry which is preliminary data.</text>
</comment>
<name>A0AAV4PSI2_9ARAC</name>
<dbReference type="AlphaFoldDB" id="A0AAV4PSI2"/>
<organism evidence="1 2">
    <name type="scientific">Caerostris darwini</name>
    <dbReference type="NCBI Taxonomy" id="1538125"/>
    <lineage>
        <taxon>Eukaryota</taxon>
        <taxon>Metazoa</taxon>
        <taxon>Ecdysozoa</taxon>
        <taxon>Arthropoda</taxon>
        <taxon>Chelicerata</taxon>
        <taxon>Arachnida</taxon>
        <taxon>Araneae</taxon>
        <taxon>Araneomorphae</taxon>
        <taxon>Entelegynae</taxon>
        <taxon>Araneoidea</taxon>
        <taxon>Araneidae</taxon>
        <taxon>Caerostris</taxon>
    </lineage>
</organism>
<keyword evidence="2" id="KW-1185">Reference proteome</keyword>
<proteinExistence type="predicted"/>